<keyword evidence="2" id="KW-1185">Reference proteome</keyword>
<dbReference type="SUPFAM" id="SSF52047">
    <property type="entry name" value="RNI-like"/>
    <property type="match status" value="1"/>
</dbReference>
<reference evidence="1" key="1">
    <citation type="submission" date="2022-09" db="EMBL/GenBank/DDBJ databases">
        <title>Aureispira anguillicida sp. nov., isolated from Leptocephalus of Japanese eel Anguilla japonica.</title>
        <authorList>
            <person name="Yuasa K."/>
            <person name="Mekata T."/>
            <person name="Ikunari K."/>
        </authorList>
    </citation>
    <scope>NUCLEOTIDE SEQUENCE</scope>
    <source>
        <strain evidence="1">EL160426</strain>
    </source>
</reference>
<dbReference type="Gene3D" id="3.80.10.10">
    <property type="entry name" value="Ribonuclease Inhibitor"/>
    <property type="match status" value="1"/>
</dbReference>
<name>A0A915YHG9_9BACT</name>
<evidence type="ECO:0000313" key="2">
    <source>
        <dbReference type="Proteomes" id="UP001060919"/>
    </source>
</evidence>
<dbReference type="InterPro" id="IPR032675">
    <property type="entry name" value="LRR_dom_sf"/>
</dbReference>
<dbReference type="Proteomes" id="UP001060919">
    <property type="component" value="Chromosome"/>
</dbReference>
<proteinExistence type="predicted"/>
<dbReference type="EMBL" id="AP026867">
    <property type="protein sequence ID" value="BDS13262.1"/>
    <property type="molecule type" value="Genomic_DNA"/>
</dbReference>
<protein>
    <submittedName>
        <fullName evidence="1">STM4015 family protein</fullName>
    </submittedName>
</protein>
<dbReference type="KEGG" id="aup:AsAng_0039920"/>
<dbReference type="RefSeq" id="WP_264788550.1">
    <property type="nucleotide sequence ID" value="NZ_AP026867.1"/>
</dbReference>
<accession>A0A915YHG9</accession>
<gene>
    <name evidence="1" type="ORF">AsAng_0039920</name>
</gene>
<evidence type="ECO:0000313" key="1">
    <source>
        <dbReference type="EMBL" id="BDS13262.1"/>
    </source>
</evidence>
<organism evidence="1 2">
    <name type="scientific">Aureispira anguillae</name>
    <dbReference type="NCBI Taxonomy" id="2864201"/>
    <lineage>
        <taxon>Bacteria</taxon>
        <taxon>Pseudomonadati</taxon>
        <taxon>Bacteroidota</taxon>
        <taxon>Saprospiria</taxon>
        <taxon>Saprospirales</taxon>
        <taxon>Saprospiraceae</taxon>
        <taxon>Aureispira</taxon>
    </lineage>
</organism>
<dbReference type="AlphaFoldDB" id="A0A915YHG9"/>
<sequence>MTFSRNAFYFNKRKVIDFDLKKGIENTELAYRFRTEYDGPENEVPNMLTAFFNDPKISEIDSFVIGQWGPEHDEGPESIIQLLVDNKDKLQHIKGIFFGDITYEENEVSWIENGSHAPILAAFPNLEFYQVRGGNGLNFGTIQHNKLKKLVIQTGGLSQNVYEELSKADLPALEHLELWLGSDYYGFDASPEQVVAAYRGTSEHHLPALKYLGLRNSEIADDLAKLLKGDPILDRIEELDFSRGIIGDVGAEALVDNPAIKNLKKLDLHHNFISDDWAEKLEDLGIKVDLKERTPDADEDDRYISVSE</sequence>
<dbReference type="NCBIfam" id="NF038076">
    <property type="entry name" value="fam_STM4015"/>
    <property type="match status" value="1"/>
</dbReference>
<dbReference type="InterPro" id="IPR047722">
    <property type="entry name" value="STM4015-like"/>
</dbReference>